<keyword evidence="2" id="KW-1185">Reference proteome</keyword>
<dbReference type="InParanoid" id="A0A316YG43"/>
<gene>
    <name evidence="1" type="ORF">FA10DRAFT_51668</name>
</gene>
<dbReference type="GeneID" id="37047456"/>
<dbReference type="Proteomes" id="UP000245768">
    <property type="component" value="Unassembled WGS sequence"/>
</dbReference>
<protein>
    <submittedName>
        <fullName evidence="1">Uncharacterized protein</fullName>
    </submittedName>
</protein>
<dbReference type="AlphaFoldDB" id="A0A316YG43"/>
<evidence type="ECO:0000313" key="1">
    <source>
        <dbReference type="EMBL" id="PWN86715.1"/>
    </source>
</evidence>
<dbReference type="EMBL" id="KZ819643">
    <property type="protein sequence ID" value="PWN86715.1"/>
    <property type="molecule type" value="Genomic_DNA"/>
</dbReference>
<accession>A0A316YG43</accession>
<evidence type="ECO:0000313" key="2">
    <source>
        <dbReference type="Proteomes" id="UP000245768"/>
    </source>
</evidence>
<name>A0A316YG43_9BASI</name>
<sequence>MDANVDTGRVARGQPCVDIESGADHALGKVDLAGKCRHGVPARRNREVQGGVDERRVDEVASAMSHQRPWRRQLASHHSPILGQPLLCNRLVVAHMHAVDALEVAAELGDEVVENLEPLVLRHCLWAATVHGLDVLGLTERRALHRVAAVDMARLCWRKVSRCRQKEHQMCGPTSTKLFIPETLCETREK</sequence>
<proteinExistence type="predicted"/>
<organism evidence="1 2">
    <name type="scientific">Acaromyces ingoldii</name>
    <dbReference type="NCBI Taxonomy" id="215250"/>
    <lineage>
        <taxon>Eukaryota</taxon>
        <taxon>Fungi</taxon>
        <taxon>Dikarya</taxon>
        <taxon>Basidiomycota</taxon>
        <taxon>Ustilaginomycotina</taxon>
        <taxon>Exobasidiomycetes</taxon>
        <taxon>Exobasidiales</taxon>
        <taxon>Cryptobasidiaceae</taxon>
        <taxon>Acaromyces</taxon>
    </lineage>
</organism>
<dbReference type="RefSeq" id="XP_025373913.1">
    <property type="nucleotide sequence ID" value="XM_025525540.1"/>
</dbReference>
<reference evidence="1 2" key="1">
    <citation type="journal article" date="2018" name="Mol. Biol. Evol.">
        <title>Broad Genomic Sampling Reveals a Smut Pathogenic Ancestry of the Fungal Clade Ustilaginomycotina.</title>
        <authorList>
            <person name="Kijpornyongpan T."/>
            <person name="Mondo S.J."/>
            <person name="Barry K."/>
            <person name="Sandor L."/>
            <person name="Lee J."/>
            <person name="Lipzen A."/>
            <person name="Pangilinan J."/>
            <person name="LaButti K."/>
            <person name="Hainaut M."/>
            <person name="Henrissat B."/>
            <person name="Grigoriev I.V."/>
            <person name="Spatafora J.W."/>
            <person name="Aime M.C."/>
        </authorList>
    </citation>
    <scope>NUCLEOTIDE SEQUENCE [LARGE SCALE GENOMIC DNA]</scope>
    <source>
        <strain evidence="1 2">MCA 4198</strain>
    </source>
</reference>